<evidence type="ECO:0000313" key="4">
    <source>
        <dbReference type="Proteomes" id="UP001434883"/>
    </source>
</evidence>
<organism evidence="3 4">
    <name type="scientific">Xenoophorus captivus</name>
    <dbReference type="NCBI Taxonomy" id="1517983"/>
    <lineage>
        <taxon>Eukaryota</taxon>
        <taxon>Metazoa</taxon>
        <taxon>Chordata</taxon>
        <taxon>Craniata</taxon>
        <taxon>Vertebrata</taxon>
        <taxon>Euteleostomi</taxon>
        <taxon>Actinopterygii</taxon>
        <taxon>Neopterygii</taxon>
        <taxon>Teleostei</taxon>
        <taxon>Neoteleostei</taxon>
        <taxon>Acanthomorphata</taxon>
        <taxon>Ovalentaria</taxon>
        <taxon>Atherinomorphae</taxon>
        <taxon>Cyprinodontiformes</taxon>
        <taxon>Goodeidae</taxon>
        <taxon>Xenoophorus</taxon>
    </lineage>
</organism>
<evidence type="ECO:0008006" key="5">
    <source>
        <dbReference type="Google" id="ProtNLM"/>
    </source>
</evidence>
<name>A0ABV0RI28_9TELE</name>
<dbReference type="Proteomes" id="UP001434883">
    <property type="component" value="Unassembled WGS sequence"/>
</dbReference>
<feature type="region of interest" description="Disordered" evidence="1">
    <location>
        <begin position="48"/>
        <end position="69"/>
    </location>
</feature>
<evidence type="ECO:0000313" key="3">
    <source>
        <dbReference type="EMBL" id="MEQ2207819.1"/>
    </source>
</evidence>
<comment type="caution">
    <text evidence="3">The sequence shown here is derived from an EMBL/GenBank/DDBJ whole genome shotgun (WGS) entry which is preliminary data.</text>
</comment>
<sequence>MKPCSGFIVNLILFLMRCHLFFVFREPGWRGDCLEHLHRKGKKLKQQGPRWWTTSQGKTVRTSPQLLKT</sequence>
<accession>A0ABV0RI28</accession>
<evidence type="ECO:0000256" key="1">
    <source>
        <dbReference type="SAM" id="MobiDB-lite"/>
    </source>
</evidence>
<keyword evidence="4" id="KW-1185">Reference proteome</keyword>
<protein>
    <recommendedName>
        <fullName evidence="5">Secreted protein</fullName>
    </recommendedName>
</protein>
<keyword evidence="2" id="KW-1133">Transmembrane helix</keyword>
<proteinExistence type="predicted"/>
<gene>
    <name evidence="3" type="ORF">XENOCAPTIV_019192</name>
</gene>
<evidence type="ECO:0000256" key="2">
    <source>
        <dbReference type="SAM" id="Phobius"/>
    </source>
</evidence>
<feature type="compositionally biased region" description="Polar residues" evidence="1">
    <location>
        <begin position="52"/>
        <end position="69"/>
    </location>
</feature>
<keyword evidence="2" id="KW-0812">Transmembrane</keyword>
<reference evidence="3 4" key="1">
    <citation type="submission" date="2021-06" db="EMBL/GenBank/DDBJ databases">
        <authorList>
            <person name="Palmer J.M."/>
        </authorList>
    </citation>
    <scope>NUCLEOTIDE SEQUENCE [LARGE SCALE GENOMIC DNA]</scope>
    <source>
        <strain evidence="3 4">XC_2019</strain>
        <tissue evidence="3">Muscle</tissue>
    </source>
</reference>
<keyword evidence="2" id="KW-0472">Membrane</keyword>
<feature type="transmembrane region" description="Helical" evidence="2">
    <location>
        <begin position="6"/>
        <end position="24"/>
    </location>
</feature>
<dbReference type="EMBL" id="JAHRIN010046068">
    <property type="protein sequence ID" value="MEQ2207819.1"/>
    <property type="molecule type" value="Genomic_DNA"/>
</dbReference>